<dbReference type="InterPro" id="IPR006121">
    <property type="entry name" value="HMA_dom"/>
</dbReference>
<dbReference type="Proteomes" id="UP000236488">
    <property type="component" value="Unassembled WGS sequence"/>
</dbReference>
<dbReference type="AlphaFoldDB" id="A0A2K2U304"/>
<dbReference type="PROSITE" id="PS50846">
    <property type="entry name" value="HMA_2"/>
    <property type="match status" value="1"/>
</dbReference>
<name>A0A2K2U304_9ACTN</name>
<comment type="caution">
    <text evidence="3">The sequence shown here is derived from an EMBL/GenBank/DDBJ whole genome shotgun (WGS) entry which is preliminary data.</text>
</comment>
<organism evidence="3 4">
    <name type="scientific">Rubneribacter badeniensis</name>
    <dbReference type="NCBI Taxonomy" id="2070688"/>
    <lineage>
        <taxon>Bacteria</taxon>
        <taxon>Bacillati</taxon>
        <taxon>Actinomycetota</taxon>
        <taxon>Coriobacteriia</taxon>
        <taxon>Eggerthellales</taxon>
        <taxon>Eggerthellaceae</taxon>
        <taxon>Rubneribacter</taxon>
    </lineage>
</organism>
<dbReference type="InterPro" id="IPR036163">
    <property type="entry name" value="HMA_dom_sf"/>
</dbReference>
<reference evidence="2" key="3">
    <citation type="submission" date="2021-09" db="EMBL/GenBank/DDBJ databases">
        <authorList>
            <person name="Gilroy R."/>
        </authorList>
    </citation>
    <scope>NUCLEOTIDE SEQUENCE</scope>
    <source>
        <strain evidence="2">USAMLcec12-2067</strain>
    </source>
</reference>
<evidence type="ECO:0000313" key="3">
    <source>
        <dbReference type="EMBL" id="PNV64671.1"/>
    </source>
</evidence>
<dbReference type="RefSeq" id="WP_087197643.1">
    <property type="nucleotide sequence ID" value="NZ_DBEYRC010000094.1"/>
</dbReference>
<sequence length="123" mass="13099">MNLPTAVILVVIVVLCVFAARTMYDTFTGKGGCHGGGGGSRAKRVRVSDKDEANYPFSQEVKVGGMTCARCAANVENALNALGDTWARVDLDAKTARVLSKRPLEASEIDEAVTRAGYYVASR</sequence>
<dbReference type="Proteomes" id="UP000789325">
    <property type="component" value="Unassembled WGS sequence"/>
</dbReference>
<reference evidence="2" key="2">
    <citation type="journal article" date="2021" name="PeerJ">
        <title>Extensive microbial diversity within the chicken gut microbiome revealed by metagenomics and culture.</title>
        <authorList>
            <person name="Gilroy R."/>
            <person name="Ravi A."/>
            <person name="Getino M."/>
            <person name="Pursley I."/>
            <person name="Horton D.L."/>
            <person name="Alikhan N.F."/>
            <person name="Baker D."/>
            <person name="Gharbi K."/>
            <person name="Hall N."/>
            <person name="Watson M."/>
            <person name="Adriaenssens E.M."/>
            <person name="Foster-Nyarko E."/>
            <person name="Jarju S."/>
            <person name="Secka A."/>
            <person name="Antonio M."/>
            <person name="Oren A."/>
            <person name="Chaudhuri R.R."/>
            <person name="La Ragione R."/>
            <person name="Hildebrand F."/>
            <person name="Pallen M.J."/>
        </authorList>
    </citation>
    <scope>NUCLEOTIDE SEQUENCE</scope>
    <source>
        <strain evidence="2">USAMLcec12-2067</strain>
    </source>
</reference>
<dbReference type="Gene3D" id="3.30.70.100">
    <property type="match status" value="1"/>
</dbReference>
<accession>A0A2K2U304</accession>
<gene>
    <name evidence="3" type="ORF">C2L80_10745</name>
    <name evidence="2" type="ORF">K8V16_03160</name>
</gene>
<dbReference type="CDD" id="cd00371">
    <property type="entry name" value="HMA"/>
    <property type="match status" value="1"/>
</dbReference>
<evidence type="ECO:0000313" key="4">
    <source>
        <dbReference type="Proteomes" id="UP000236488"/>
    </source>
</evidence>
<evidence type="ECO:0000259" key="1">
    <source>
        <dbReference type="PROSITE" id="PS50846"/>
    </source>
</evidence>
<protein>
    <submittedName>
        <fullName evidence="3">Copper-binding protein</fullName>
    </submittedName>
    <submittedName>
        <fullName evidence="2">Heavy-metal-associated domain-containing protein</fullName>
    </submittedName>
</protein>
<keyword evidence="4" id="KW-1185">Reference proteome</keyword>
<reference evidence="3 4" key="1">
    <citation type="journal article" date="2018" name="Int. J. Syst. Evol. Microbiol.">
        <title>Rubneribacter badeniensis gen. nov., sp. nov. and Enteroscipio rubneri gen. nov., sp. nov., new members of the Eggerthellaceae isolated from human faeces.</title>
        <authorList>
            <person name="Danylec N."/>
            <person name="Gobl A."/>
            <person name="Stoll D.A."/>
            <person name="Hetzer B."/>
            <person name="Kulling S.E."/>
            <person name="Huch M."/>
        </authorList>
    </citation>
    <scope>NUCLEOTIDE SEQUENCE [LARGE SCALE GENOMIC DNA]</scope>
    <source>
        <strain evidence="3 4">ResAG-85</strain>
    </source>
</reference>
<dbReference type="GO" id="GO:0046872">
    <property type="term" value="F:metal ion binding"/>
    <property type="evidence" value="ECO:0007669"/>
    <property type="project" value="InterPro"/>
</dbReference>
<dbReference type="Pfam" id="PF00403">
    <property type="entry name" value="HMA"/>
    <property type="match status" value="1"/>
</dbReference>
<feature type="domain" description="HMA" evidence="1">
    <location>
        <begin position="57"/>
        <end position="121"/>
    </location>
</feature>
<proteinExistence type="predicted"/>
<dbReference type="SUPFAM" id="SSF55008">
    <property type="entry name" value="HMA, heavy metal-associated domain"/>
    <property type="match status" value="1"/>
</dbReference>
<evidence type="ECO:0000313" key="2">
    <source>
        <dbReference type="EMBL" id="HJH42772.1"/>
    </source>
</evidence>
<dbReference type="EMBL" id="PPEL01000076">
    <property type="protein sequence ID" value="PNV64671.1"/>
    <property type="molecule type" value="Genomic_DNA"/>
</dbReference>
<dbReference type="EMBL" id="DYZL01000056">
    <property type="protein sequence ID" value="HJH42772.1"/>
    <property type="molecule type" value="Genomic_DNA"/>
</dbReference>